<dbReference type="Pfam" id="PF13386">
    <property type="entry name" value="DsbD_2"/>
    <property type="match status" value="1"/>
</dbReference>
<evidence type="ECO:0000259" key="3">
    <source>
        <dbReference type="Pfam" id="PF13386"/>
    </source>
</evidence>
<feature type="transmembrane region" description="Helical" evidence="2">
    <location>
        <begin position="199"/>
        <end position="219"/>
    </location>
</feature>
<dbReference type="PANTHER" id="PTHR42208:SF1">
    <property type="entry name" value="HEAVY METAL TRANSPORTER"/>
    <property type="match status" value="1"/>
</dbReference>
<keyword evidence="2" id="KW-0812">Transmembrane</keyword>
<keyword evidence="2" id="KW-0472">Membrane</keyword>
<protein>
    <submittedName>
        <fullName evidence="4">Sulfite exporter TauE/SafE family protein</fullName>
    </submittedName>
</protein>
<reference evidence="4" key="1">
    <citation type="submission" date="2023-07" db="EMBL/GenBank/DDBJ databases">
        <title>Gilvimarinus algae sp. nov., isolated from the surface of Kelp.</title>
        <authorList>
            <person name="Sun Y.Y."/>
            <person name="Gong Y."/>
            <person name="Du Z.J."/>
        </authorList>
    </citation>
    <scope>NUCLEOTIDE SEQUENCE</scope>
    <source>
        <strain evidence="4">SDUM040014</strain>
    </source>
</reference>
<feature type="transmembrane region" description="Helical" evidence="2">
    <location>
        <begin position="134"/>
        <end position="156"/>
    </location>
</feature>
<feature type="region of interest" description="Disordered" evidence="1">
    <location>
        <begin position="224"/>
        <end position="250"/>
    </location>
</feature>
<feature type="domain" description="Urease accessory protein UreH-like transmembrane" evidence="3">
    <location>
        <begin position="9"/>
        <end position="213"/>
    </location>
</feature>
<dbReference type="InterPro" id="IPR039447">
    <property type="entry name" value="UreH-like_TM_dom"/>
</dbReference>
<gene>
    <name evidence="4" type="ORF">QWI16_06665</name>
</gene>
<feature type="transmembrane region" description="Helical" evidence="2">
    <location>
        <begin position="168"/>
        <end position="187"/>
    </location>
</feature>
<organism evidence="4 5">
    <name type="scientific">Gilvimarinus algae</name>
    <dbReference type="NCBI Taxonomy" id="3058037"/>
    <lineage>
        <taxon>Bacteria</taxon>
        <taxon>Pseudomonadati</taxon>
        <taxon>Pseudomonadota</taxon>
        <taxon>Gammaproteobacteria</taxon>
        <taxon>Cellvibrionales</taxon>
        <taxon>Cellvibrionaceae</taxon>
        <taxon>Gilvimarinus</taxon>
    </lineage>
</organism>
<evidence type="ECO:0000256" key="2">
    <source>
        <dbReference type="SAM" id="Phobius"/>
    </source>
</evidence>
<keyword evidence="5" id="KW-1185">Reference proteome</keyword>
<dbReference type="RefSeq" id="WP_302712010.1">
    <property type="nucleotide sequence ID" value="NZ_JAULRT010000047.1"/>
</dbReference>
<proteinExistence type="predicted"/>
<name>A0ABT8TFI7_9GAMM</name>
<dbReference type="PANTHER" id="PTHR42208">
    <property type="entry name" value="HEAVY METAL TRANSPORTER-RELATED"/>
    <property type="match status" value="1"/>
</dbReference>
<feature type="transmembrane region" description="Helical" evidence="2">
    <location>
        <begin position="45"/>
        <end position="69"/>
    </location>
</feature>
<comment type="caution">
    <text evidence="4">The sequence shown here is derived from an EMBL/GenBank/DDBJ whole genome shotgun (WGS) entry which is preliminary data.</text>
</comment>
<sequence length="250" mass="26040">MIDSASLLTALALGFFSSAHCVGMCGGIMGALTMAVAPQATGRKAAIIGCYNLGRILTYTLIGVLVGALGLQFTQAGAGPALRILAALLLLAMAFYLADWWRGLTRIEALGRSFWRALQPLGQRLLPVRGPWQALFLGLIWGWLPCGLVYTALSYAATRPGALAGGTFMLAFGLGTLPAVIATAAAAERMAALARSRLVRSGAALALVVFALWTFSGALGGHAHHDHGAEAPSSSAPSEPSDPSHHHHHH</sequence>
<dbReference type="EMBL" id="JAULRT010000047">
    <property type="protein sequence ID" value="MDO3381853.1"/>
    <property type="molecule type" value="Genomic_DNA"/>
</dbReference>
<evidence type="ECO:0000313" key="5">
    <source>
        <dbReference type="Proteomes" id="UP001168380"/>
    </source>
</evidence>
<evidence type="ECO:0000313" key="4">
    <source>
        <dbReference type="EMBL" id="MDO3381853.1"/>
    </source>
</evidence>
<accession>A0ABT8TFI7</accession>
<keyword evidence="2" id="KW-1133">Transmembrane helix</keyword>
<evidence type="ECO:0000256" key="1">
    <source>
        <dbReference type="SAM" id="MobiDB-lite"/>
    </source>
</evidence>
<feature type="transmembrane region" description="Helical" evidence="2">
    <location>
        <begin position="81"/>
        <end position="98"/>
    </location>
</feature>
<feature type="compositionally biased region" description="Low complexity" evidence="1">
    <location>
        <begin position="230"/>
        <end position="241"/>
    </location>
</feature>
<dbReference type="Proteomes" id="UP001168380">
    <property type="component" value="Unassembled WGS sequence"/>
</dbReference>